<dbReference type="InterPro" id="IPR005334">
    <property type="entry name" value="Tctex-1-like"/>
</dbReference>
<dbReference type="PANTHER" id="PTHR21255">
    <property type="entry name" value="T-COMPLEX-ASSOCIATED-TESTIS-EXPRESSED 1/ DYNEIN LIGHT CHAIN"/>
    <property type="match status" value="1"/>
</dbReference>
<dbReference type="InterPro" id="IPR038586">
    <property type="entry name" value="Tctex-1-like_sf"/>
</dbReference>
<evidence type="ECO:0000313" key="1">
    <source>
        <dbReference type="EMBL" id="KAK1740460.1"/>
    </source>
</evidence>
<dbReference type="PANTHER" id="PTHR21255:SF7">
    <property type="entry name" value="DYNEIN LIGHT CHAIN TCTEX-TYPE PROTEIN 2B"/>
    <property type="match status" value="1"/>
</dbReference>
<dbReference type="GO" id="GO:0007018">
    <property type="term" value="P:microtubule-based movement"/>
    <property type="evidence" value="ECO:0007669"/>
    <property type="project" value="TreeGrafter"/>
</dbReference>
<name>A0AAD9DC98_9STRA</name>
<dbReference type="Proteomes" id="UP001224775">
    <property type="component" value="Unassembled WGS sequence"/>
</dbReference>
<protein>
    <submittedName>
        <fullName evidence="1">Dynein light chain</fullName>
    </submittedName>
</protein>
<dbReference type="Gene3D" id="3.30.1140.40">
    <property type="entry name" value="Tctex-1"/>
    <property type="match status" value="1"/>
</dbReference>
<dbReference type="GO" id="GO:0045505">
    <property type="term" value="F:dynein intermediate chain binding"/>
    <property type="evidence" value="ECO:0007669"/>
    <property type="project" value="TreeGrafter"/>
</dbReference>
<proteinExistence type="predicted"/>
<organism evidence="1 2">
    <name type="scientific">Skeletonema marinoi</name>
    <dbReference type="NCBI Taxonomy" id="267567"/>
    <lineage>
        <taxon>Eukaryota</taxon>
        <taxon>Sar</taxon>
        <taxon>Stramenopiles</taxon>
        <taxon>Ochrophyta</taxon>
        <taxon>Bacillariophyta</taxon>
        <taxon>Coscinodiscophyceae</taxon>
        <taxon>Thalassiosirophycidae</taxon>
        <taxon>Thalassiosirales</taxon>
        <taxon>Skeletonemataceae</taxon>
        <taxon>Skeletonema</taxon>
        <taxon>Skeletonema marinoi-dohrnii complex</taxon>
    </lineage>
</organism>
<comment type="caution">
    <text evidence="1">The sequence shown here is derived from an EMBL/GenBank/DDBJ whole genome shotgun (WGS) entry which is preliminary data.</text>
</comment>
<dbReference type="AlphaFoldDB" id="A0AAD9DC98"/>
<dbReference type="GO" id="GO:0005737">
    <property type="term" value="C:cytoplasm"/>
    <property type="evidence" value="ECO:0007669"/>
    <property type="project" value="TreeGrafter"/>
</dbReference>
<reference evidence="1" key="1">
    <citation type="submission" date="2023-06" db="EMBL/GenBank/DDBJ databases">
        <title>Survivors Of The Sea: Transcriptome response of Skeletonema marinoi to long-term dormancy.</title>
        <authorList>
            <person name="Pinder M.I.M."/>
            <person name="Kourtchenko O."/>
            <person name="Robertson E.K."/>
            <person name="Larsson T."/>
            <person name="Maumus F."/>
            <person name="Osuna-Cruz C.M."/>
            <person name="Vancaester E."/>
            <person name="Stenow R."/>
            <person name="Vandepoele K."/>
            <person name="Ploug H."/>
            <person name="Bruchert V."/>
            <person name="Godhe A."/>
            <person name="Topel M."/>
        </authorList>
    </citation>
    <scope>NUCLEOTIDE SEQUENCE</scope>
    <source>
        <strain evidence="1">R05AC</strain>
    </source>
</reference>
<keyword evidence="2" id="KW-1185">Reference proteome</keyword>
<dbReference type="EMBL" id="JATAAI010000015">
    <property type="protein sequence ID" value="KAK1740460.1"/>
    <property type="molecule type" value="Genomic_DNA"/>
</dbReference>
<gene>
    <name evidence="1" type="ORF">QTG54_008555</name>
</gene>
<dbReference type="CDD" id="cd21459">
    <property type="entry name" value="DLC-like_TCTEX1D2"/>
    <property type="match status" value="1"/>
</dbReference>
<evidence type="ECO:0000313" key="2">
    <source>
        <dbReference type="Proteomes" id="UP001224775"/>
    </source>
</evidence>
<sequence>MTVDIKTIVEPTFRTTPEDACKLYPTKAKLIADEILCEKLENKSADDVEFEFEELSKSIADEVKEKIKASMHIPRYKVLVQATIGTMKDQGVKITSRCLWDTSTDNYATASFQNEFIFASVLVFFLYTD</sequence>
<dbReference type="Pfam" id="PF03645">
    <property type="entry name" value="Tctex-1"/>
    <property type="match status" value="1"/>
</dbReference>
<dbReference type="GO" id="GO:0005868">
    <property type="term" value="C:cytoplasmic dynein complex"/>
    <property type="evidence" value="ECO:0007669"/>
    <property type="project" value="TreeGrafter"/>
</dbReference>
<accession>A0AAD9DC98</accession>